<evidence type="ECO:0000256" key="6">
    <source>
        <dbReference type="ARBA" id="ARBA00022741"/>
    </source>
</evidence>
<sequence length="501" mass="55694">MSENIIEFKDITKNFGGTTALDHVSFTVKKGQVTGLVGENGAGKSTLVKICGGVFHPDEGEIILEGKKISIKSPRQAESMGISFVHQELPICKNLNVVQNIFLGPELPGKWGFPDKKYMYQEAKKLFDRLDVDIDPHKDVSRCSMGEQQLIMIARAISRDAKFILMDEPTTALSPKEVKVLYNVIDRLKEEGISVVFISHRLNEVQRVSDRICVLKDGEYVGSLSKEEASEDKIASMMVGRDVKIISKEENEDISDKNVLEVKNLTQQGLGLHDINLELKEGEILGIAGLRGAGRTELARSIIGNYKIDAGEILVEGKKVEINSPRDAIKNGIGYLPEDRGALGLFHKLSVRDNICMAEIDNFADKAGLVNRKKMNQVSEKYKKDLEIKMHSLNQNIISLSGGNQQKVLIARWLAVKPKILIMDEPTRGIDVGTKTEIRKLIMELVKQNFSIIMISSEMLEVMAISDRILVMSQGRISGEFSQKEATEEKIMKAAVAERTG</sequence>
<keyword evidence="7 11" id="KW-0067">ATP-binding</keyword>
<dbReference type="GO" id="GO:0016887">
    <property type="term" value="F:ATP hydrolysis activity"/>
    <property type="evidence" value="ECO:0007669"/>
    <property type="project" value="InterPro"/>
</dbReference>
<keyword evidence="8" id="KW-1278">Translocase</keyword>
<dbReference type="InterPro" id="IPR003593">
    <property type="entry name" value="AAA+_ATPase"/>
</dbReference>
<evidence type="ECO:0000313" key="12">
    <source>
        <dbReference type="Proteomes" id="UP000295064"/>
    </source>
</evidence>
<dbReference type="PANTHER" id="PTHR43790:SF3">
    <property type="entry name" value="D-ALLOSE IMPORT ATP-BINDING PROTEIN ALSA-RELATED"/>
    <property type="match status" value="1"/>
</dbReference>
<keyword evidence="3" id="KW-1003">Cell membrane</keyword>
<dbReference type="InterPro" id="IPR003439">
    <property type="entry name" value="ABC_transporter-like_ATP-bd"/>
</dbReference>
<dbReference type="GO" id="GO:0005886">
    <property type="term" value="C:plasma membrane"/>
    <property type="evidence" value="ECO:0007669"/>
    <property type="project" value="UniProtKB-SubCell"/>
</dbReference>
<dbReference type="AlphaFoldDB" id="A0A4R6LIF0"/>
<dbReference type="InterPro" id="IPR027417">
    <property type="entry name" value="P-loop_NTPase"/>
</dbReference>
<dbReference type="OrthoDB" id="9771863at2"/>
<dbReference type="Gene3D" id="3.40.50.300">
    <property type="entry name" value="P-loop containing nucleotide triphosphate hydrolases"/>
    <property type="match status" value="2"/>
</dbReference>
<accession>A0A4R6LIF0</accession>
<keyword evidence="9" id="KW-0472">Membrane</keyword>
<dbReference type="FunFam" id="3.40.50.300:FF:000127">
    <property type="entry name" value="Ribose import ATP-binding protein RbsA"/>
    <property type="match status" value="1"/>
</dbReference>
<evidence type="ECO:0000256" key="3">
    <source>
        <dbReference type="ARBA" id="ARBA00022475"/>
    </source>
</evidence>
<feature type="domain" description="ABC transporter" evidence="10">
    <location>
        <begin position="254"/>
        <end position="499"/>
    </location>
</feature>
<evidence type="ECO:0000259" key="10">
    <source>
        <dbReference type="PROSITE" id="PS50893"/>
    </source>
</evidence>
<evidence type="ECO:0000256" key="7">
    <source>
        <dbReference type="ARBA" id="ARBA00022840"/>
    </source>
</evidence>
<evidence type="ECO:0000313" key="11">
    <source>
        <dbReference type="EMBL" id="TDO83417.1"/>
    </source>
</evidence>
<evidence type="ECO:0000256" key="2">
    <source>
        <dbReference type="ARBA" id="ARBA00022448"/>
    </source>
</evidence>
<evidence type="ECO:0000256" key="4">
    <source>
        <dbReference type="ARBA" id="ARBA00022597"/>
    </source>
</evidence>
<dbReference type="CDD" id="cd03215">
    <property type="entry name" value="ABC_Carb_Monos_II"/>
    <property type="match status" value="1"/>
</dbReference>
<keyword evidence="6" id="KW-0547">Nucleotide-binding</keyword>
<dbReference type="RefSeq" id="WP_133515825.1">
    <property type="nucleotide sequence ID" value="NZ_SNWX01000025.1"/>
</dbReference>
<reference evidence="11 12" key="1">
    <citation type="submission" date="2019-03" db="EMBL/GenBank/DDBJ databases">
        <title>Subsurface microbial communities from deep shales in Ohio and West Virginia, USA.</title>
        <authorList>
            <person name="Wrighton K."/>
        </authorList>
    </citation>
    <scope>NUCLEOTIDE SEQUENCE [LARGE SCALE GENOMIC DNA]</scope>
    <source>
        <strain evidence="11 12">MA284_T2</strain>
    </source>
</reference>
<dbReference type="PANTHER" id="PTHR43790">
    <property type="entry name" value="CARBOHYDRATE TRANSPORT ATP-BINDING PROTEIN MG119-RELATED"/>
    <property type="match status" value="1"/>
</dbReference>
<organism evidence="11 12">
    <name type="scientific">Halanaerobium saccharolyticum</name>
    <dbReference type="NCBI Taxonomy" id="43595"/>
    <lineage>
        <taxon>Bacteria</taxon>
        <taxon>Bacillati</taxon>
        <taxon>Bacillota</taxon>
        <taxon>Clostridia</taxon>
        <taxon>Halanaerobiales</taxon>
        <taxon>Halanaerobiaceae</taxon>
        <taxon>Halanaerobium</taxon>
    </lineage>
</organism>
<evidence type="ECO:0000256" key="8">
    <source>
        <dbReference type="ARBA" id="ARBA00022967"/>
    </source>
</evidence>
<dbReference type="GO" id="GO:0005524">
    <property type="term" value="F:ATP binding"/>
    <property type="evidence" value="ECO:0007669"/>
    <property type="project" value="UniProtKB-KW"/>
</dbReference>
<proteinExistence type="predicted"/>
<dbReference type="EMBL" id="SNWX01000025">
    <property type="protein sequence ID" value="TDO83417.1"/>
    <property type="molecule type" value="Genomic_DNA"/>
</dbReference>
<dbReference type="SMART" id="SM00382">
    <property type="entry name" value="AAA"/>
    <property type="match status" value="2"/>
</dbReference>
<keyword evidence="5" id="KW-0677">Repeat</keyword>
<dbReference type="InterPro" id="IPR050107">
    <property type="entry name" value="ABC_carbohydrate_import_ATPase"/>
</dbReference>
<dbReference type="CDD" id="cd03216">
    <property type="entry name" value="ABC_Carb_Monos_I"/>
    <property type="match status" value="1"/>
</dbReference>
<comment type="caution">
    <text evidence="11">The sequence shown here is derived from an EMBL/GenBank/DDBJ whole genome shotgun (WGS) entry which is preliminary data.</text>
</comment>
<evidence type="ECO:0000256" key="5">
    <source>
        <dbReference type="ARBA" id="ARBA00022737"/>
    </source>
</evidence>
<dbReference type="Proteomes" id="UP000295064">
    <property type="component" value="Unassembled WGS sequence"/>
</dbReference>
<keyword evidence="4" id="KW-0762">Sugar transport</keyword>
<gene>
    <name evidence="11" type="ORF">DFR79_12548</name>
</gene>
<protein>
    <submittedName>
        <fullName evidence="11">Monosaccharide ABC transporter ATP-binding protein (CUT2 family)</fullName>
    </submittedName>
</protein>
<evidence type="ECO:0000256" key="1">
    <source>
        <dbReference type="ARBA" id="ARBA00004202"/>
    </source>
</evidence>
<dbReference type="PROSITE" id="PS00211">
    <property type="entry name" value="ABC_TRANSPORTER_1"/>
    <property type="match status" value="1"/>
</dbReference>
<keyword evidence="2" id="KW-0813">Transport</keyword>
<comment type="subcellular location">
    <subcellularLocation>
        <location evidence="1">Cell membrane</location>
        <topology evidence="1">Peripheral membrane protein</topology>
    </subcellularLocation>
</comment>
<dbReference type="InterPro" id="IPR017871">
    <property type="entry name" value="ABC_transporter-like_CS"/>
</dbReference>
<dbReference type="SUPFAM" id="SSF52540">
    <property type="entry name" value="P-loop containing nucleoside triphosphate hydrolases"/>
    <property type="match status" value="2"/>
</dbReference>
<evidence type="ECO:0000256" key="9">
    <source>
        <dbReference type="ARBA" id="ARBA00023136"/>
    </source>
</evidence>
<dbReference type="PROSITE" id="PS50893">
    <property type="entry name" value="ABC_TRANSPORTER_2"/>
    <property type="match status" value="2"/>
</dbReference>
<dbReference type="Pfam" id="PF00005">
    <property type="entry name" value="ABC_tran"/>
    <property type="match status" value="2"/>
</dbReference>
<name>A0A4R6LIF0_9FIRM</name>
<feature type="domain" description="ABC transporter" evidence="10">
    <location>
        <begin position="6"/>
        <end position="242"/>
    </location>
</feature>